<reference evidence="2" key="1">
    <citation type="submission" date="2017-09" db="EMBL/GenBank/DDBJ databases">
        <title>Genome sequence of Nannocystis excedens DSM 71.</title>
        <authorList>
            <person name="Blom J."/>
        </authorList>
    </citation>
    <scope>NUCLEOTIDE SEQUENCE [LARGE SCALE GENOMIC DNA]</scope>
    <source>
        <strain evidence="2">type strain: E19</strain>
    </source>
</reference>
<dbReference type="Proteomes" id="UP000223606">
    <property type="component" value="Chromosome 1"/>
</dbReference>
<dbReference type="AlphaFoldDB" id="A0A2C9D6Q4"/>
<dbReference type="RefSeq" id="WP_099556286.1">
    <property type="nucleotide sequence ID" value="NZ_LT960614.1"/>
</dbReference>
<evidence type="ECO:0000313" key="2">
    <source>
        <dbReference type="Proteomes" id="UP000223606"/>
    </source>
</evidence>
<accession>A0A2C9D6Q4</accession>
<evidence type="ECO:0000313" key="1">
    <source>
        <dbReference type="EMBL" id="SON55828.1"/>
    </source>
</evidence>
<dbReference type="PANTHER" id="PTHR35861:SF1">
    <property type="entry name" value="PHAGE TAIL SHEATH PROTEIN"/>
    <property type="match status" value="1"/>
</dbReference>
<proteinExistence type="predicted"/>
<dbReference type="KEGG" id="hdi:HDIA_2287"/>
<organism evidence="1 2">
    <name type="scientific">Hartmannibacter diazotrophicus</name>
    <dbReference type="NCBI Taxonomy" id="1482074"/>
    <lineage>
        <taxon>Bacteria</taxon>
        <taxon>Pseudomonadati</taxon>
        <taxon>Pseudomonadota</taxon>
        <taxon>Alphaproteobacteria</taxon>
        <taxon>Hyphomicrobiales</taxon>
        <taxon>Pleomorphomonadaceae</taxon>
        <taxon>Hartmannibacter</taxon>
    </lineage>
</organism>
<name>A0A2C9D6Q4_9HYPH</name>
<gene>
    <name evidence="1" type="ORF">HDIA_2287</name>
</gene>
<protein>
    <submittedName>
        <fullName evidence="1">Major tail sheath protein</fullName>
    </submittedName>
</protein>
<dbReference type="InterPro" id="IPR052042">
    <property type="entry name" value="Tail_sheath_structural"/>
</dbReference>
<keyword evidence="2" id="KW-1185">Reference proteome</keyword>
<dbReference type="OrthoDB" id="9767864at2"/>
<dbReference type="PANTHER" id="PTHR35861">
    <property type="match status" value="1"/>
</dbReference>
<sequence length="414" mass="43134">MPAAVPNVGVRVFSDLSNTIVTIDTRDQSAIGLCVPAPAADAGTFPVNTPVLIDTSDADLIALLGEGDAADVIEQINSEGIVAQVIYVNPGVDAEATLDEAVTAIAGDSATKTGIFALLNAKALLGVEPGILLASGYTHTRPTNAKNPIGAAMEAICTQIIDCIGIVDAPPETEAGAVAYLADFATSLQICCAVVAIKASIGGETVVRPMSPHWAGAIVRRDRSAGTPFKAAWNTALKGVLGTSRPIIYRDGDPTCEANRLVQAGGGVVIETNLLWAPFTTATDPTVKSWRSLKVVRTRRALEKAMVRPMRAYMAQDITPHTVTLIFRAIDDYFDGVQALGAIIDHVVLWDSSLNTAAALQAGAISAKVNWQETPDLVDLGIYTGAMPEAFDVLQAAIAAALASLGDPNIRVAA</sequence>
<dbReference type="EMBL" id="LT960614">
    <property type="protein sequence ID" value="SON55828.1"/>
    <property type="molecule type" value="Genomic_DNA"/>
</dbReference>